<dbReference type="Proteomes" id="UP000276776">
    <property type="component" value="Unassembled WGS sequence"/>
</dbReference>
<feature type="compositionally biased region" description="Polar residues" evidence="6">
    <location>
        <begin position="17"/>
        <end position="26"/>
    </location>
</feature>
<organism evidence="10">
    <name type="scientific">Thelazia callipaeda</name>
    <name type="common">Oriental eyeworm</name>
    <name type="synonym">Parasitic nematode</name>
    <dbReference type="NCBI Taxonomy" id="103827"/>
    <lineage>
        <taxon>Eukaryota</taxon>
        <taxon>Metazoa</taxon>
        <taxon>Ecdysozoa</taxon>
        <taxon>Nematoda</taxon>
        <taxon>Chromadorea</taxon>
        <taxon>Rhabditida</taxon>
        <taxon>Spirurina</taxon>
        <taxon>Spiruromorpha</taxon>
        <taxon>Thelazioidea</taxon>
        <taxon>Thelaziidae</taxon>
        <taxon>Thelazia</taxon>
    </lineage>
</organism>
<dbReference type="SUPFAM" id="SSF52113">
    <property type="entry name" value="BRCT domain"/>
    <property type="match status" value="4"/>
</dbReference>
<dbReference type="EMBL" id="UYYF01004299">
    <property type="protein sequence ID" value="VDN01830.1"/>
    <property type="molecule type" value="Genomic_DNA"/>
</dbReference>
<keyword evidence="9" id="KW-1185">Reference proteome</keyword>
<dbReference type="WBParaSite" id="TCLT_0000469301-mRNA-1">
    <property type="protein sequence ID" value="TCLT_0000469301-mRNA-1"/>
    <property type="gene ID" value="TCLT_0000469301"/>
</dbReference>
<evidence type="ECO:0000256" key="1">
    <source>
        <dbReference type="ARBA" id="ARBA00004123"/>
    </source>
</evidence>
<gene>
    <name evidence="8" type="ORF">TCLT_LOCUS4682</name>
</gene>
<dbReference type="InterPro" id="IPR036420">
    <property type="entry name" value="BRCT_dom_sf"/>
</dbReference>
<dbReference type="PANTHER" id="PTHR23196:SF1">
    <property type="entry name" value="PAX-INTERACTING PROTEIN 1"/>
    <property type="match status" value="1"/>
</dbReference>
<evidence type="ECO:0000256" key="4">
    <source>
        <dbReference type="ARBA" id="ARBA00023858"/>
    </source>
</evidence>
<feature type="region of interest" description="Disordered" evidence="6">
    <location>
        <begin position="588"/>
        <end position="645"/>
    </location>
</feature>
<evidence type="ECO:0000259" key="7">
    <source>
        <dbReference type="PROSITE" id="PS50172"/>
    </source>
</evidence>
<evidence type="ECO:0000256" key="2">
    <source>
        <dbReference type="ARBA" id="ARBA00022763"/>
    </source>
</evidence>
<evidence type="ECO:0000313" key="9">
    <source>
        <dbReference type="Proteomes" id="UP000276776"/>
    </source>
</evidence>
<dbReference type="GO" id="GO:0044666">
    <property type="term" value="C:MLL3/4 complex"/>
    <property type="evidence" value="ECO:0007669"/>
    <property type="project" value="TreeGrafter"/>
</dbReference>
<reference evidence="10" key="1">
    <citation type="submission" date="2017-02" db="UniProtKB">
        <authorList>
            <consortium name="WormBaseParasite"/>
        </authorList>
    </citation>
    <scope>IDENTIFICATION</scope>
</reference>
<dbReference type="Gene3D" id="3.40.50.10190">
    <property type="entry name" value="BRCT domain"/>
    <property type="match status" value="4"/>
</dbReference>
<feature type="region of interest" description="Disordered" evidence="6">
    <location>
        <begin position="1"/>
        <end position="36"/>
    </location>
</feature>
<evidence type="ECO:0000313" key="10">
    <source>
        <dbReference type="WBParaSite" id="TCLT_0000469301-mRNA-1"/>
    </source>
</evidence>
<name>A0A0N5CWH1_THECL</name>
<dbReference type="OMA" id="HVICESM"/>
<dbReference type="CDD" id="cd17711">
    <property type="entry name" value="BRCT_PAXIP1_rpt3"/>
    <property type="match status" value="1"/>
</dbReference>
<evidence type="ECO:0000256" key="6">
    <source>
        <dbReference type="SAM" id="MobiDB-lite"/>
    </source>
</evidence>
<protein>
    <recommendedName>
        <fullName evidence="4">PAX-interacting protein 1</fullName>
    </recommendedName>
    <alternativeName>
        <fullName evidence="5">PAX transactivation activation domain-interacting protein</fullName>
    </alternativeName>
</protein>
<sequence>MNSCYQAPSGHDMCSPQLMSPNQTSVPGAVSQAPANGLPPPGVNNIPLQRNIANSNFVYCESILFLVEMQPNTAPSVNSQHIRLVQQTSFFYGHDPSVAGNLQSDMCLVGCFFVVIEHEEVLLDRLDVMDVSATVRLHGGEIEFGTRAYNNVNSERVTHVICESMRHQLVQQAFKKGKRCVTLHWLNDVISKKHLEAPWCAYHLPTFWTDNHRPAYGKIICVNGFDEDEIPNIKMMIIAIGARYTPHFTAHNNYMISKTYDTEKFEECREMDIVIVTYQWLVDLYLGVKNSVSDDENYRPVPGMVTDINITPYKLELVSELCKQLLYAWKVPILFTNEQWQRALEVKKSVSSDENIFPTMRLRMTTPPPTNEEIEAHLSKIGPVTDDLPVVCFTGFPLEEEDCLARKVRFLGAKVTQNVSECTHLVVLNLWRTFELLVGVALGKNIVGFNWVNDGYRYRYFPDTYDYFARDEDSEKVFGYNLKYSVLRARHRKAFQGATFYLTPTVEPSREQLSTLIECAGGVVLKELPEPQYVIRCIETESLLLLISNESDVHLLQYLTDAGLPVFNAEIILTGVLRQKLENSSLYRITPSRPPLSSSQPQPAKGAENPASHRVASNRQPLQPLSAQAQTTRSAQHNVSHRVNS</sequence>
<dbReference type="AlphaFoldDB" id="A0A0N5CWH1"/>
<dbReference type="InterPro" id="IPR051579">
    <property type="entry name" value="DDR_Transcriptional_Reg"/>
</dbReference>
<dbReference type="InterPro" id="IPR001357">
    <property type="entry name" value="BRCT_dom"/>
</dbReference>
<dbReference type="GO" id="GO:0006974">
    <property type="term" value="P:DNA damage response"/>
    <property type="evidence" value="ECO:0007669"/>
    <property type="project" value="UniProtKB-KW"/>
</dbReference>
<dbReference type="OrthoDB" id="342264at2759"/>
<dbReference type="PANTHER" id="PTHR23196">
    <property type="entry name" value="PAX TRANSCRIPTION ACTIVATION DOMAIN INTERACTING PROTEIN"/>
    <property type="match status" value="1"/>
</dbReference>
<dbReference type="SMART" id="SM00292">
    <property type="entry name" value="BRCT"/>
    <property type="match status" value="4"/>
</dbReference>
<evidence type="ECO:0000256" key="3">
    <source>
        <dbReference type="ARBA" id="ARBA00023242"/>
    </source>
</evidence>
<feature type="domain" description="BRCT" evidence="7">
    <location>
        <begin position="210"/>
        <end position="283"/>
    </location>
</feature>
<comment type="subcellular location">
    <subcellularLocation>
        <location evidence="1">Nucleus</location>
    </subcellularLocation>
</comment>
<keyword evidence="3" id="KW-0539">Nucleus</keyword>
<proteinExistence type="predicted"/>
<feature type="domain" description="BRCT" evidence="7">
    <location>
        <begin position="393"/>
        <end position="469"/>
    </location>
</feature>
<dbReference type="Pfam" id="PF12738">
    <property type="entry name" value="PTCB-BRCT"/>
    <property type="match status" value="1"/>
</dbReference>
<keyword evidence="2" id="KW-0227">DNA damage</keyword>
<reference evidence="8 9" key="2">
    <citation type="submission" date="2018-11" db="EMBL/GenBank/DDBJ databases">
        <authorList>
            <consortium name="Pathogen Informatics"/>
        </authorList>
    </citation>
    <scope>NUCLEOTIDE SEQUENCE [LARGE SCALE GENOMIC DNA]</scope>
</reference>
<evidence type="ECO:0000256" key="5">
    <source>
        <dbReference type="ARBA" id="ARBA00030146"/>
    </source>
</evidence>
<feature type="domain" description="BRCT" evidence="7">
    <location>
        <begin position="490"/>
        <end position="589"/>
    </location>
</feature>
<dbReference type="CDD" id="cd18432">
    <property type="entry name" value="BRCT_PAXIP1_rpt6_like"/>
    <property type="match status" value="1"/>
</dbReference>
<dbReference type="Pfam" id="PF16589">
    <property type="entry name" value="BRCT_2"/>
    <property type="match status" value="1"/>
</dbReference>
<dbReference type="Pfam" id="PF00533">
    <property type="entry name" value="BRCT"/>
    <property type="match status" value="1"/>
</dbReference>
<dbReference type="STRING" id="103827.A0A0N5CWH1"/>
<evidence type="ECO:0000313" key="8">
    <source>
        <dbReference type="EMBL" id="VDN01830.1"/>
    </source>
</evidence>
<feature type="compositionally biased region" description="Polar residues" evidence="6">
    <location>
        <begin position="615"/>
        <end position="645"/>
    </location>
</feature>
<dbReference type="PROSITE" id="PS50172">
    <property type="entry name" value="BRCT"/>
    <property type="match status" value="3"/>
</dbReference>
<accession>A0A0N5CWH1</accession>